<evidence type="ECO:0000313" key="6">
    <source>
        <dbReference type="Proteomes" id="UP000249619"/>
    </source>
</evidence>
<evidence type="ECO:0000256" key="2">
    <source>
        <dbReference type="ARBA" id="ARBA00022801"/>
    </source>
</evidence>
<dbReference type="SUPFAM" id="SSF53474">
    <property type="entry name" value="alpha/beta-Hydrolases"/>
    <property type="match status" value="1"/>
</dbReference>
<dbReference type="PROSITE" id="PS00941">
    <property type="entry name" value="CARBOXYLESTERASE_B_2"/>
    <property type="match status" value="1"/>
</dbReference>
<dbReference type="Proteomes" id="UP000249619">
    <property type="component" value="Unassembled WGS sequence"/>
</dbReference>
<dbReference type="OrthoDB" id="408631at2759"/>
<name>A0A364NB20_STELY</name>
<comment type="similarity">
    <text evidence="1 3">Belongs to the type-B carboxylesterase/lipase family.</text>
</comment>
<dbReference type="EMBL" id="QGDH01000024">
    <property type="protein sequence ID" value="RAR14241.1"/>
    <property type="molecule type" value="Genomic_DNA"/>
</dbReference>
<dbReference type="PANTHER" id="PTHR11559">
    <property type="entry name" value="CARBOXYLESTERASE"/>
    <property type="match status" value="1"/>
</dbReference>
<dbReference type="InterPro" id="IPR019819">
    <property type="entry name" value="Carboxylesterase_B_CS"/>
</dbReference>
<dbReference type="InterPro" id="IPR050309">
    <property type="entry name" value="Type-B_Carboxylest/Lipase"/>
</dbReference>
<dbReference type="InterPro" id="IPR002018">
    <property type="entry name" value="CarbesteraseB"/>
</dbReference>
<dbReference type="Gene3D" id="3.40.50.1820">
    <property type="entry name" value="alpha/beta hydrolase"/>
    <property type="match status" value="1"/>
</dbReference>
<feature type="signal peptide" evidence="3">
    <location>
        <begin position="1"/>
        <end position="16"/>
    </location>
</feature>
<dbReference type="STRING" id="183478.A0A364NB20"/>
<dbReference type="InterPro" id="IPR019826">
    <property type="entry name" value="Carboxylesterase_B_AS"/>
</dbReference>
<keyword evidence="6" id="KW-1185">Reference proteome</keyword>
<dbReference type="Pfam" id="PF00135">
    <property type="entry name" value="COesterase"/>
    <property type="match status" value="1"/>
</dbReference>
<dbReference type="FunFam" id="3.40.50.1820:FF:000499">
    <property type="entry name" value="Carboxylic ester hydrolase"/>
    <property type="match status" value="1"/>
</dbReference>
<evidence type="ECO:0000259" key="4">
    <source>
        <dbReference type="Pfam" id="PF00135"/>
    </source>
</evidence>
<keyword evidence="2 3" id="KW-0378">Hydrolase</keyword>
<dbReference type="EC" id="3.1.1.-" evidence="3"/>
<evidence type="ECO:0000313" key="5">
    <source>
        <dbReference type="EMBL" id="RAR14241.1"/>
    </source>
</evidence>
<feature type="chain" id="PRO_5016487076" description="Carboxylic ester hydrolase" evidence="3">
    <location>
        <begin position="17"/>
        <end position="554"/>
    </location>
</feature>
<dbReference type="AlphaFoldDB" id="A0A364NB20"/>
<sequence length="554" mass="59226">MLHLAATAALMGVAYAQNSLSLPTVDLGYEIYRAAGFNDTGNFYNFSNIRYAAPPVGELRFALPQAPTHNRSSINNGDVSRICPQANPAWSQVAAQSLAMQALGLPASNTTYIPIGANSSSPVPAADPRTSEDCLFLDVFVPQDVFEKAGKGFGAPVLVWIYGGGYIAGQKNNNPAGLLAASGNSSNGDVIYVAMNYRLGALGWMGGPSFQAEGGVSNLGLYDQRMALEWVQENIHLFGGDKNRVTVFGESAGGGSIMHQITAYGGAKGSAPFQQAVPQSPGWLPVTSVVTQENTYQKFLNLTNTTSLAELQSLSSEEVILANAQQVAYDSPYGSYTYGPVVDGLFAPLQPAQLLAQGRFDKDVRVMVGHNANEGVLFTPFAISSEDAIEDQLARAFANAPQSSINYIVNTLYPPIFDGSLGYTNNFQRASLIISEGVFTCNTNYLSRAYGNETYSYLFAIPPAIHGQDVPYTYYDGGAISTGFTGVTNATIAIALQEFITSFAETGVPDATGIKQFNMYGPDANVLELNVTGIEEVRDSNANARCAWWQKALY</sequence>
<feature type="domain" description="Carboxylesterase type B" evidence="4">
    <location>
        <begin position="39"/>
        <end position="549"/>
    </location>
</feature>
<reference evidence="6" key="1">
    <citation type="submission" date="2018-05" db="EMBL/GenBank/DDBJ databases">
        <title>Draft genome sequence of Stemphylium lycopersici strain CIDEFI 213.</title>
        <authorList>
            <person name="Medina R."/>
            <person name="Franco M.E.E."/>
            <person name="Lucentini C.G."/>
            <person name="Saparrat M.C.N."/>
            <person name="Balatti P.A."/>
        </authorList>
    </citation>
    <scope>NUCLEOTIDE SEQUENCE [LARGE SCALE GENOMIC DNA]</scope>
    <source>
        <strain evidence="6">CIDEFI 213</strain>
    </source>
</reference>
<proteinExistence type="inferred from homology"/>
<dbReference type="PROSITE" id="PS00122">
    <property type="entry name" value="CARBOXYLESTERASE_B_1"/>
    <property type="match status" value="1"/>
</dbReference>
<comment type="caution">
    <text evidence="5">The sequence shown here is derived from an EMBL/GenBank/DDBJ whole genome shotgun (WGS) entry which is preliminary data.</text>
</comment>
<protein>
    <recommendedName>
        <fullName evidence="3">Carboxylic ester hydrolase</fullName>
        <ecNumber evidence="3">3.1.1.-</ecNumber>
    </recommendedName>
</protein>
<evidence type="ECO:0000256" key="1">
    <source>
        <dbReference type="ARBA" id="ARBA00005964"/>
    </source>
</evidence>
<keyword evidence="3" id="KW-0732">Signal</keyword>
<evidence type="ECO:0000256" key="3">
    <source>
        <dbReference type="RuleBase" id="RU361235"/>
    </source>
</evidence>
<dbReference type="GO" id="GO:0016787">
    <property type="term" value="F:hydrolase activity"/>
    <property type="evidence" value="ECO:0007669"/>
    <property type="project" value="UniProtKB-KW"/>
</dbReference>
<organism evidence="5 6">
    <name type="scientific">Stemphylium lycopersici</name>
    <name type="common">Tomato gray leaf spot disease fungus</name>
    <name type="synonym">Thyrospora lycopersici</name>
    <dbReference type="NCBI Taxonomy" id="183478"/>
    <lineage>
        <taxon>Eukaryota</taxon>
        <taxon>Fungi</taxon>
        <taxon>Dikarya</taxon>
        <taxon>Ascomycota</taxon>
        <taxon>Pezizomycotina</taxon>
        <taxon>Dothideomycetes</taxon>
        <taxon>Pleosporomycetidae</taxon>
        <taxon>Pleosporales</taxon>
        <taxon>Pleosporineae</taxon>
        <taxon>Pleosporaceae</taxon>
        <taxon>Stemphylium</taxon>
    </lineage>
</organism>
<gene>
    <name evidence="5" type="ORF">DDE83_002353</name>
</gene>
<dbReference type="InterPro" id="IPR029058">
    <property type="entry name" value="AB_hydrolase_fold"/>
</dbReference>
<accession>A0A364NB20</accession>